<dbReference type="Pfam" id="PF19630">
    <property type="entry name" value="DUF6134"/>
    <property type="match status" value="1"/>
</dbReference>
<evidence type="ECO:0000256" key="1">
    <source>
        <dbReference type="SAM" id="SignalP"/>
    </source>
</evidence>
<dbReference type="Proteomes" id="UP000435357">
    <property type="component" value="Unassembled WGS sequence"/>
</dbReference>
<keyword evidence="3" id="KW-1185">Reference proteome</keyword>
<evidence type="ECO:0008006" key="4">
    <source>
        <dbReference type="Google" id="ProtNLM"/>
    </source>
</evidence>
<dbReference type="RefSeq" id="WP_151166354.1">
    <property type="nucleotide sequence ID" value="NZ_WACR01000002.1"/>
</dbReference>
<gene>
    <name evidence="2" type="ORF">F3059_02440</name>
</gene>
<name>A0A6N6M9Z2_9FLAO</name>
<feature type="chain" id="PRO_5026978386" description="DUF3108 domain-containing protein" evidence="1">
    <location>
        <begin position="19"/>
        <end position="193"/>
    </location>
</feature>
<keyword evidence="1" id="KW-0732">Signal</keyword>
<sequence length="193" mass="22049">MKWALTITFFLFLNLSQAQNKIDFSIVVGGKDVGDFYVTKSVSGDTTVYSGVSKTQVSLAKMFAIDYTVNVIHIGGELWRSTMRNIVNNDTRDAIEVKRDRDVFKVFEEGELERTINIKPDITSLEMYYSEPKGVSRTLSEVQGLVKNVTQVKENVYKVEGESSYESYFHYKNGALQKVVVHYSLAKFEIRRD</sequence>
<reference evidence="2 3" key="1">
    <citation type="submission" date="2019-09" db="EMBL/GenBank/DDBJ databases">
        <title>Genomes of Cryomorphaceae.</title>
        <authorList>
            <person name="Bowman J.P."/>
        </authorList>
    </citation>
    <scope>NUCLEOTIDE SEQUENCE [LARGE SCALE GENOMIC DNA]</scope>
    <source>
        <strain evidence="2 3">KCTC 52047</strain>
    </source>
</reference>
<evidence type="ECO:0000313" key="3">
    <source>
        <dbReference type="Proteomes" id="UP000435357"/>
    </source>
</evidence>
<accession>A0A6N6M9Z2</accession>
<dbReference type="InterPro" id="IPR045767">
    <property type="entry name" value="DUF6134"/>
</dbReference>
<organism evidence="2 3">
    <name type="scientific">Salibacter halophilus</name>
    <dbReference type="NCBI Taxonomy" id="1803916"/>
    <lineage>
        <taxon>Bacteria</taxon>
        <taxon>Pseudomonadati</taxon>
        <taxon>Bacteroidota</taxon>
        <taxon>Flavobacteriia</taxon>
        <taxon>Flavobacteriales</taxon>
        <taxon>Salibacteraceae</taxon>
        <taxon>Salibacter</taxon>
    </lineage>
</organism>
<dbReference type="AlphaFoldDB" id="A0A6N6M9Z2"/>
<proteinExistence type="predicted"/>
<feature type="signal peptide" evidence="1">
    <location>
        <begin position="1"/>
        <end position="18"/>
    </location>
</feature>
<evidence type="ECO:0000313" key="2">
    <source>
        <dbReference type="EMBL" id="KAB1065530.1"/>
    </source>
</evidence>
<comment type="caution">
    <text evidence="2">The sequence shown here is derived from an EMBL/GenBank/DDBJ whole genome shotgun (WGS) entry which is preliminary data.</text>
</comment>
<protein>
    <recommendedName>
        <fullName evidence="4">DUF3108 domain-containing protein</fullName>
    </recommendedName>
</protein>
<dbReference type="OrthoDB" id="1121030at2"/>
<dbReference type="EMBL" id="WACR01000002">
    <property type="protein sequence ID" value="KAB1065530.1"/>
    <property type="molecule type" value="Genomic_DNA"/>
</dbReference>